<feature type="domain" description="FHA" evidence="7">
    <location>
        <begin position="24"/>
        <end position="76"/>
    </location>
</feature>
<accession>A0A0H4T9S2</accession>
<dbReference type="CDD" id="cd00060">
    <property type="entry name" value="FHA"/>
    <property type="match status" value="1"/>
</dbReference>
<evidence type="ECO:0000256" key="1">
    <source>
        <dbReference type="ARBA" id="ARBA00010541"/>
    </source>
</evidence>
<dbReference type="Pfam" id="PF13365">
    <property type="entry name" value="Trypsin_2"/>
    <property type="match status" value="1"/>
</dbReference>
<keyword evidence="4" id="KW-0175">Coiled coil</keyword>
<feature type="region of interest" description="Disordered" evidence="5">
    <location>
        <begin position="104"/>
        <end position="130"/>
    </location>
</feature>
<sequence length="488" mass="51295">MKPQLKVLSGFSAGTTAVFSKPYIAIGRHPASDLRFDADRELDVSSRHAAILKQGERWYLRDLGSRNGTLVNGHKITGDTKLDNTDQIRLGTQGPNLEFRLVPDSTPDTVTPPPPTGAAQSVRPSVESAPGLRPSVVAGARAGSAGSSTAQRIRVEVRRQTRGLRTLTGVLFGVLLLVVAAFVFENRRQAAIREREAQAMQARIDSVLAASDAAVQSLRGQVAGLADALRRSQGEVEQLSRDLASARVSGDAGQVAALRARLNTAAETLRNQQLAAQVDYSAIYAANQRAVGMIFVEFTRGEVFTGTAFAITQDGVMITNRHVVAGPDGTRRPSRIGIRFADSDQTFLARLVAVSPDKAADVAVVKVDISGGNPAVNWLDASAGVRPGDPVAIIGFPLGVELPSDRRGGQQVARTSLTAGTVSKVLGDLVQVDGYGAEGSSGSPIFDRAGNVVAILYGGQPGTGGRIVFGVPVANARQLAAPFVGQQQ</sequence>
<proteinExistence type="inferred from homology"/>
<dbReference type="SMART" id="SM00240">
    <property type="entry name" value="FHA"/>
    <property type="match status" value="1"/>
</dbReference>
<dbReference type="Gene3D" id="2.40.10.10">
    <property type="entry name" value="Trypsin-like serine proteases"/>
    <property type="match status" value="2"/>
</dbReference>
<evidence type="ECO:0000256" key="2">
    <source>
        <dbReference type="ARBA" id="ARBA00022670"/>
    </source>
</evidence>
<keyword evidence="3" id="KW-0378">Hydrolase</keyword>
<evidence type="ECO:0000259" key="7">
    <source>
        <dbReference type="PROSITE" id="PS50006"/>
    </source>
</evidence>
<dbReference type="InterPro" id="IPR009003">
    <property type="entry name" value="Peptidase_S1_PA"/>
</dbReference>
<dbReference type="SUPFAM" id="SSF49879">
    <property type="entry name" value="SMAD/FHA domain"/>
    <property type="match status" value="1"/>
</dbReference>
<keyword evidence="6" id="KW-1133">Transmembrane helix</keyword>
<dbReference type="PANTHER" id="PTHR43343">
    <property type="entry name" value="PEPTIDASE S12"/>
    <property type="match status" value="1"/>
</dbReference>
<dbReference type="AlphaFoldDB" id="A0A0H4T9S2"/>
<evidence type="ECO:0000256" key="3">
    <source>
        <dbReference type="ARBA" id="ARBA00022801"/>
    </source>
</evidence>
<evidence type="ECO:0000256" key="5">
    <source>
        <dbReference type="SAM" id="MobiDB-lite"/>
    </source>
</evidence>
<feature type="coiled-coil region" evidence="4">
    <location>
        <begin position="222"/>
        <end position="249"/>
    </location>
</feature>
<feature type="transmembrane region" description="Helical" evidence="6">
    <location>
        <begin position="164"/>
        <end position="184"/>
    </location>
</feature>
<dbReference type="SUPFAM" id="SSF50494">
    <property type="entry name" value="Trypsin-like serine proteases"/>
    <property type="match status" value="1"/>
</dbReference>
<dbReference type="Pfam" id="PF00498">
    <property type="entry name" value="FHA"/>
    <property type="match status" value="1"/>
</dbReference>
<dbReference type="EMBL" id="KT007046">
    <property type="protein sequence ID" value="AKQ04668.1"/>
    <property type="molecule type" value="Genomic_DNA"/>
</dbReference>
<keyword evidence="6" id="KW-0472">Membrane</keyword>
<organism evidence="8">
    <name type="scientific">uncultured Gemmatimonadetes bacterium Rifle_16ft_4_minimus_7</name>
    <dbReference type="NCBI Taxonomy" id="1665098"/>
    <lineage>
        <taxon>Bacteria</taxon>
        <taxon>Pseudomonadati</taxon>
        <taxon>Gemmatimonadota</taxon>
        <taxon>environmental samples</taxon>
    </lineage>
</organism>
<protein>
    <submittedName>
        <fullName evidence="8">FHA domain-containing protein</fullName>
    </submittedName>
</protein>
<dbReference type="InterPro" id="IPR043504">
    <property type="entry name" value="Peptidase_S1_PA_chymotrypsin"/>
</dbReference>
<dbReference type="GO" id="GO:0006508">
    <property type="term" value="P:proteolysis"/>
    <property type="evidence" value="ECO:0007669"/>
    <property type="project" value="UniProtKB-KW"/>
</dbReference>
<dbReference type="PANTHER" id="PTHR43343:SF3">
    <property type="entry name" value="PROTEASE DO-LIKE 8, CHLOROPLASTIC"/>
    <property type="match status" value="1"/>
</dbReference>
<keyword evidence="6" id="KW-0812">Transmembrane</keyword>
<reference evidence="8" key="1">
    <citation type="journal article" date="2015" name="ISME J.">
        <title>Aquifer environment selects for microbial species cohorts in sediment and groundwater.</title>
        <authorList>
            <person name="Hug L.A."/>
            <person name="Thomas B.C."/>
            <person name="Brown C.T."/>
            <person name="Frischkorn K.R."/>
            <person name="Williams K.H."/>
            <person name="Tringe S.G."/>
            <person name="Banfield J.F."/>
        </authorList>
    </citation>
    <scope>NUCLEOTIDE SEQUENCE</scope>
</reference>
<keyword evidence="2" id="KW-0645">Protease</keyword>
<dbReference type="InterPro" id="IPR051201">
    <property type="entry name" value="Chloro_Bact_Ser_Proteases"/>
</dbReference>
<dbReference type="InterPro" id="IPR000253">
    <property type="entry name" value="FHA_dom"/>
</dbReference>
<evidence type="ECO:0000256" key="6">
    <source>
        <dbReference type="SAM" id="Phobius"/>
    </source>
</evidence>
<evidence type="ECO:0000256" key="4">
    <source>
        <dbReference type="SAM" id="Coils"/>
    </source>
</evidence>
<name>A0A0H4T9S2_9BACT</name>
<dbReference type="GO" id="GO:0008233">
    <property type="term" value="F:peptidase activity"/>
    <property type="evidence" value="ECO:0007669"/>
    <property type="project" value="UniProtKB-KW"/>
</dbReference>
<dbReference type="InterPro" id="IPR008984">
    <property type="entry name" value="SMAD_FHA_dom_sf"/>
</dbReference>
<dbReference type="PROSITE" id="PS50006">
    <property type="entry name" value="FHA_DOMAIN"/>
    <property type="match status" value="1"/>
</dbReference>
<evidence type="ECO:0000313" key="8">
    <source>
        <dbReference type="EMBL" id="AKQ04668.1"/>
    </source>
</evidence>
<dbReference type="Gene3D" id="2.60.200.20">
    <property type="match status" value="1"/>
</dbReference>
<comment type="similarity">
    <text evidence="1">Belongs to the peptidase S1C family.</text>
</comment>